<name>A0A9X2FS13_9RHOB</name>
<gene>
    <name evidence="4" type="ORF">NHG85_10765</name>
</gene>
<comment type="caution">
    <text evidence="4">The sequence shown here is derived from an EMBL/GenBank/DDBJ whole genome shotgun (WGS) entry which is preliminary data.</text>
</comment>
<comment type="similarity">
    <text evidence="1">Belongs to the ATP12 family.</text>
</comment>
<dbReference type="RefSeq" id="WP_253332257.1">
    <property type="nucleotide sequence ID" value="NZ_JAMYXC010000160.1"/>
</dbReference>
<sequence>MSEWKAKRFWTQATVEPVEGGWQVLLDGRPVRTPAKAALVLPSERLARAIAEEWQAQGEKIDPRAMPATRTANSAIDKVSVQRDEVAEMLAAYGGSDMLCYRAEGPAELVARQSAEWDPLLDWAEARFDARLVSVAGVMPVAQDAAALERLAAPLRDMDPFALAAFHDLVALSGSLVLAHAVTEGHLGASEAWRLSRLDEEWQIEQWGEDEEAEALAQMKRAAFHDAARFWSLLG</sequence>
<evidence type="ECO:0000256" key="1">
    <source>
        <dbReference type="ARBA" id="ARBA00008231"/>
    </source>
</evidence>
<dbReference type="PANTHER" id="PTHR21013:SF10">
    <property type="entry name" value="ATP SYNTHASE MITOCHONDRIAL F1 COMPLEX ASSEMBLY FACTOR 2"/>
    <property type="match status" value="1"/>
</dbReference>
<dbReference type="EMBL" id="JAMYXC010000160">
    <property type="protein sequence ID" value="MCP1168999.1"/>
    <property type="molecule type" value="Genomic_DNA"/>
</dbReference>
<dbReference type="GO" id="GO:0043461">
    <property type="term" value="P:proton-transporting ATP synthase complex assembly"/>
    <property type="evidence" value="ECO:0007669"/>
    <property type="project" value="InterPro"/>
</dbReference>
<evidence type="ECO:0000313" key="4">
    <source>
        <dbReference type="EMBL" id="MCP1168999.1"/>
    </source>
</evidence>
<organism evidence="4 5">
    <name type="scientific">Limimaricola litoreus</name>
    <dbReference type="NCBI Taxonomy" id="2955316"/>
    <lineage>
        <taxon>Bacteria</taxon>
        <taxon>Pseudomonadati</taxon>
        <taxon>Pseudomonadota</taxon>
        <taxon>Alphaproteobacteria</taxon>
        <taxon>Rhodobacterales</taxon>
        <taxon>Paracoccaceae</taxon>
        <taxon>Limimaricola</taxon>
    </lineage>
</organism>
<evidence type="ECO:0000256" key="3">
    <source>
        <dbReference type="ARBA" id="ARBA00023186"/>
    </source>
</evidence>
<evidence type="ECO:0000313" key="5">
    <source>
        <dbReference type="Proteomes" id="UP001139477"/>
    </source>
</evidence>
<proteinExistence type="inferred from homology"/>
<accession>A0A9X2FS13</accession>
<keyword evidence="3" id="KW-0143">Chaperone</keyword>
<dbReference type="Gene3D" id="1.10.3580.10">
    <property type="entry name" value="ATP12 ATPase"/>
    <property type="match status" value="1"/>
</dbReference>
<reference evidence="4" key="1">
    <citation type="submission" date="2022-06" db="EMBL/GenBank/DDBJ databases">
        <title>Limimaricola sediminis sp. nov., isolated from an intertidal sediment.</title>
        <authorList>
            <person name="Shao X."/>
        </authorList>
    </citation>
    <scope>NUCLEOTIDE SEQUENCE</scope>
    <source>
        <strain evidence="4">ASW11-118</strain>
    </source>
</reference>
<evidence type="ECO:0000256" key="2">
    <source>
        <dbReference type="ARBA" id="ARBA00022946"/>
    </source>
</evidence>
<keyword evidence="2" id="KW-0809">Transit peptide</keyword>
<protein>
    <submittedName>
        <fullName evidence="4">ATPase</fullName>
    </submittedName>
</protein>
<dbReference type="AlphaFoldDB" id="A0A9X2FS13"/>
<dbReference type="Pfam" id="PF07542">
    <property type="entry name" value="ATP12"/>
    <property type="match status" value="1"/>
</dbReference>
<dbReference type="InterPro" id="IPR023335">
    <property type="entry name" value="ATP12_ortho_dom_sf"/>
</dbReference>
<dbReference type="InterPro" id="IPR042272">
    <property type="entry name" value="ATP12_ATP_synth-F1-assembly_N"/>
</dbReference>
<dbReference type="InterPro" id="IPR011419">
    <property type="entry name" value="ATP12_ATP_synth-F1-assembly"/>
</dbReference>
<dbReference type="Proteomes" id="UP001139477">
    <property type="component" value="Unassembled WGS sequence"/>
</dbReference>
<dbReference type="Gene3D" id="3.30.2180.10">
    <property type="entry name" value="ATP12-like"/>
    <property type="match status" value="1"/>
</dbReference>
<dbReference type="SUPFAM" id="SSF160909">
    <property type="entry name" value="ATP12-like"/>
    <property type="match status" value="1"/>
</dbReference>
<dbReference type="PANTHER" id="PTHR21013">
    <property type="entry name" value="ATP SYNTHASE MITOCHONDRIAL F1 COMPLEX ASSEMBLY FACTOR 2/ATP12 PROTEIN, MITOCHONDRIAL PRECURSOR"/>
    <property type="match status" value="1"/>
</dbReference>
<keyword evidence="5" id="KW-1185">Reference proteome</keyword>